<evidence type="ECO:0000313" key="2">
    <source>
        <dbReference type="Proteomes" id="UP000002519"/>
    </source>
</evidence>
<reference evidence="1 2" key="1">
    <citation type="journal article" date="2001" name="Nature">
        <title>Genome sequence of enterohaemorrhagic Escherichia coli O157:H7.</title>
        <authorList>
            <person name="Perna N.T."/>
            <person name="Plunkett G.III."/>
            <person name="Burland V."/>
            <person name="Mau B."/>
            <person name="Glasner J.D."/>
            <person name="Rose D.J."/>
            <person name="Mayhew G.F."/>
            <person name="Evans P.S."/>
            <person name="Gregor J."/>
            <person name="Kirkpatrick H.A."/>
            <person name="Posfai G."/>
            <person name="Hackett J."/>
            <person name="Klink S."/>
            <person name="Boutin A."/>
            <person name="Shao Y."/>
            <person name="Miller L."/>
            <person name="Grotbeck E.J."/>
            <person name="Davis N.W."/>
            <person name="Lim A."/>
            <person name="Dimalanta E."/>
            <person name="Potamousis K."/>
            <person name="Apodaca J."/>
            <person name="Anantharaman T.S."/>
            <person name="Lin J."/>
            <person name="Yen G."/>
            <person name="Schwartz D.C."/>
            <person name="Welch R.A."/>
            <person name="Blattner F.R."/>
        </authorList>
    </citation>
    <scope>NUCLEOTIDE SEQUENCE [LARGE SCALE GENOMIC DNA]</scope>
    <source>
        <strain evidence="2">O157:H7 / EDL933 / ATCC 700927 / EHEC</strain>
    </source>
</reference>
<accession>Q8X3S3</accession>
<dbReference type="EMBL" id="AE005174">
    <property type="protein sequence ID" value="AAG56561.1"/>
    <property type="molecule type" value="Genomic_DNA"/>
</dbReference>
<evidence type="ECO:0000313" key="1">
    <source>
        <dbReference type="EMBL" id="AAG56561.1"/>
    </source>
</evidence>
<name>Q8X3S3_ECO57</name>
<dbReference type="AlphaFoldDB" id="Q8X3S3"/>
<organism evidence="1 2">
    <name type="scientific">Escherichia coli O157:H7</name>
    <dbReference type="NCBI Taxonomy" id="83334"/>
    <lineage>
        <taxon>Bacteria</taxon>
        <taxon>Pseudomonadati</taxon>
        <taxon>Pseudomonadota</taxon>
        <taxon>Gammaproteobacteria</taxon>
        <taxon>Enterobacterales</taxon>
        <taxon>Enterobacteriaceae</taxon>
        <taxon>Escherichia</taxon>
    </lineage>
</organism>
<protein>
    <submittedName>
        <fullName evidence="1">Uncharacterized protein</fullName>
    </submittedName>
</protein>
<dbReference type="KEGG" id="ece:Z2558"/>
<proteinExistence type="predicted"/>
<dbReference type="PIR" id="E85762">
    <property type="entry name" value="E85762"/>
</dbReference>
<sequence length="45" mass="5206">MISSSYQFYVLISESTTRQQTLFAVEFFGTCIGQKFLFWDMVGTP</sequence>
<gene>
    <name evidence="1" type="ordered locus">Z2558</name>
</gene>
<dbReference type="Proteomes" id="UP000002519">
    <property type="component" value="Chromosome"/>
</dbReference>